<organism evidence="1 2">
    <name type="scientific">Nonlabens mediterrranea</name>
    <dbReference type="NCBI Taxonomy" id="1419947"/>
    <lineage>
        <taxon>Bacteria</taxon>
        <taxon>Pseudomonadati</taxon>
        <taxon>Bacteroidota</taxon>
        <taxon>Flavobacteriia</taxon>
        <taxon>Flavobacteriales</taxon>
        <taxon>Flavobacteriaceae</taxon>
        <taxon>Nonlabens</taxon>
    </lineage>
</organism>
<accession>A0ABS0A4C8</accession>
<protein>
    <submittedName>
        <fullName evidence="1">DUF2851 family protein</fullName>
    </submittedName>
</protein>
<keyword evidence="2" id="KW-1185">Reference proteome</keyword>
<dbReference type="EMBL" id="JADKYU010000269">
    <property type="protein sequence ID" value="MBF4983754.1"/>
    <property type="molecule type" value="Genomic_DNA"/>
</dbReference>
<name>A0ABS0A4C8_9FLAO</name>
<proteinExistence type="predicted"/>
<gene>
    <name evidence="1" type="ORF">FNJ87_05210</name>
</gene>
<evidence type="ECO:0000313" key="2">
    <source>
        <dbReference type="Proteomes" id="UP001194729"/>
    </source>
</evidence>
<sequence length="425" mass="49480">MQEDFIHYLWKFKKLSGQELKTTEGKDIHIKSLGMHNFHSGPDFFNSRLEIDGQEWAGNVEMHVKSSDWYLHGHDDDPAYDNVILHVVWIHDAEITRRDEINIPVLEVSNYITESLVKSYQKLFAIKKNQFINCEKDFPTVDDFKKVQWFEKLFFERLEQRSVHIKNILNQTQNDWEALFFQLLSRSFGTKVNADSFEQLAQSIDSKTVRKLAKDAFQLEATLLGQSGLLNDSNNDRYHKLLVDEYAYAKAKFQLQPALIPMKFFRLRPANFPTIRISQLAMLYHKSPHLFGEILLAKSRNEIHKLFDVKAADYWNTHHVFDKETSSREKMLTTSFIDLIIVNCIVPVKFAYSQFIGKDKTEELLELMYHLKPENNTIISGFKNLTKITNGLESQAVLQLKPQYCDVNKCLSCDIGVSLIRDISS</sequence>
<dbReference type="InterPro" id="IPR021272">
    <property type="entry name" value="DUF2851"/>
</dbReference>
<dbReference type="Pfam" id="PF11013">
    <property type="entry name" value="DUF2851"/>
    <property type="match status" value="1"/>
</dbReference>
<dbReference type="Proteomes" id="UP001194729">
    <property type="component" value="Unassembled WGS sequence"/>
</dbReference>
<reference evidence="1 2" key="1">
    <citation type="submission" date="2020-11" db="EMBL/GenBank/DDBJ databases">
        <title>P. mediterranea TC4 genome.</title>
        <authorList>
            <person name="Molmeret M."/>
        </authorList>
    </citation>
    <scope>NUCLEOTIDE SEQUENCE [LARGE SCALE GENOMIC DNA]</scope>
    <source>
        <strain evidence="1 2">TC4</strain>
    </source>
</reference>
<evidence type="ECO:0000313" key="1">
    <source>
        <dbReference type="EMBL" id="MBF4983754.1"/>
    </source>
</evidence>
<comment type="caution">
    <text evidence="1">The sequence shown here is derived from an EMBL/GenBank/DDBJ whole genome shotgun (WGS) entry which is preliminary data.</text>
</comment>